<evidence type="ECO:0000313" key="9">
    <source>
        <dbReference type="EMBL" id="CAG2231667.1"/>
    </source>
</evidence>
<dbReference type="OrthoDB" id="64893at2759"/>
<dbReference type="InterPro" id="IPR019786">
    <property type="entry name" value="Zinc_finger_PHD-type_CS"/>
</dbReference>
<evidence type="ECO:0000256" key="7">
    <source>
        <dbReference type="SAM" id="MobiDB-lite"/>
    </source>
</evidence>
<dbReference type="PANTHER" id="PTHR46174:SF1">
    <property type="entry name" value="CXXC-TYPE ZINC FINGER PROTEIN 1"/>
    <property type="match status" value="1"/>
</dbReference>
<dbReference type="InterPro" id="IPR013083">
    <property type="entry name" value="Znf_RING/FYVE/PHD"/>
</dbReference>
<evidence type="ECO:0000256" key="4">
    <source>
        <dbReference type="ARBA" id="ARBA00022833"/>
    </source>
</evidence>
<dbReference type="Gene3D" id="3.30.40.10">
    <property type="entry name" value="Zinc/RING finger domain, C3HC4 (zinc finger)"/>
    <property type="match status" value="1"/>
</dbReference>
<dbReference type="InterPro" id="IPR004302">
    <property type="entry name" value="Cellulose/chitin-bd_N"/>
</dbReference>
<keyword evidence="2" id="KW-0479">Metal-binding</keyword>
<dbReference type="PROSITE" id="PS01359">
    <property type="entry name" value="ZF_PHD_1"/>
    <property type="match status" value="1"/>
</dbReference>
<feature type="region of interest" description="Disordered" evidence="7">
    <location>
        <begin position="129"/>
        <end position="176"/>
    </location>
</feature>
<feature type="region of interest" description="Disordered" evidence="7">
    <location>
        <begin position="398"/>
        <end position="461"/>
    </location>
</feature>
<keyword evidence="5" id="KW-0539">Nucleus</keyword>
<gene>
    <name evidence="9" type="ORF">MEDL_44442</name>
</gene>
<name>A0A8S3TJ80_MYTED</name>
<dbReference type="Pfam" id="PF00628">
    <property type="entry name" value="PHD"/>
    <property type="match status" value="1"/>
</dbReference>
<protein>
    <recommendedName>
        <fullName evidence="8">PHD-type domain-containing protein</fullName>
    </recommendedName>
</protein>
<dbReference type="InterPro" id="IPR001965">
    <property type="entry name" value="Znf_PHD"/>
</dbReference>
<evidence type="ECO:0000313" key="10">
    <source>
        <dbReference type="Proteomes" id="UP000683360"/>
    </source>
</evidence>
<sequence>MDDSSDCVVAAITQEEGITISGFSEEDIKTGQESEPQSHDLFLASPAAKSHWINKERFFLDDILKSNKTKPTSPQYCVCRGPDTGETMVQCDNCREWFHLTCIGMSIQEANEIDPYICPNCQLVCPTPPSKDKRGGENEMSDSESFRSCSSEGREEESRDDGDSQPGVGIQPFDLSLLDQATHRRRVRMGEPGQEGPVVDSTVLLEVPAILEVSVSGGQEVPVRVQGTPEETQDEVPRELVVEAVEQSAPEAAKRQYYQNDGKCGTCGDPYDGERKNEAGGIYAKGFIARRYEKGQDIEVEIQLTANHLGSFVFKICPNNDVTTQVSQECLDQNVLELAGQPGVTRYEPGSNIGSHYVKLALPADMTCEQCVLQWHYTAGNNHNGPQETFINCADVAIDDDEDPINPPPVTSRPPTTKASTQPPTTTTKSTTQRPLTTTKRTTTTKPTTKAPSTTTTSSSGHVTSCEADEVIDCIGVGVYAGKGYERWCNTYCGDQHAACSPDLCKCSCIPKAKCRAIGGYETIPGMDKYCEDACQYGCNHLSNMCSCD</sequence>
<evidence type="ECO:0000259" key="8">
    <source>
        <dbReference type="PROSITE" id="PS50016"/>
    </source>
</evidence>
<comment type="caution">
    <text evidence="9">The sequence shown here is derived from an EMBL/GenBank/DDBJ whole genome shotgun (WGS) entry which is preliminary data.</text>
</comment>
<dbReference type="SUPFAM" id="SSF57903">
    <property type="entry name" value="FYVE/PHD zinc finger"/>
    <property type="match status" value="1"/>
</dbReference>
<evidence type="ECO:0000256" key="1">
    <source>
        <dbReference type="ARBA" id="ARBA00004123"/>
    </source>
</evidence>
<organism evidence="9 10">
    <name type="scientific">Mytilus edulis</name>
    <name type="common">Blue mussel</name>
    <dbReference type="NCBI Taxonomy" id="6550"/>
    <lineage>
        <taxon>Eukaryota</taxon>
        <taxon>Metazoa</taxon>
        <taxon>Spiralia</taxon>
        <taxon>Lophotrochozoa</taxon>
        <taxon>Mollusca</taxon>
        <taxon>Bivalvia</taxon>
        <taxon>Autobranchia</taxon>
        <taxon>Pteriomorphia</taxon>
        <taxon>Mytilida</taxon>
        <taxon>Mytiloidea</taxon>
        <taxon>Mytilidae</taxon>
        <taxon>Mytilinae</taxon>
        <taxon>Mytilus</taxon>
    </lineage>
</organism>
<comment type="subcellular location">
    <subcellularLocation>
        <location evidence="1">Nucleus</location>
    </subcellularLocation>
</comment>
<feature type="domain" description="PHD-type" evidence="8">
    <location>
        <begin position="74"/>
        <end position="124"/>
    </location>
</feature>
<proteinExistence type="predicted"/>
<keyword evidence="4" id="KW-0862">Zinc</keyword>
<evidence type="ECO:0000256" key="3">
    <source>
        <dbReference type="ARBA" id="ARBA00022771"/>
    </source>
</evidence>
<evidence type="ECO:0000256" key="6">
    <source>
        <dbReference type="PROSITE-ProRule" id="PRU00146"/>
    </source>
</evidence>
<accession>A0A8S3TJ80</accession>
<evidence type="ECO:0000256" key="2">
    <source>
        <dbReference type="ARBA" id="ARBA00022723"/>
    </source>
</evidence>
<dbReference type="Pfam" id="PF03067">
    <property type="entry name" value="LPMO_10"/>
    <property type="match status" value="1"/>
</dbReference>
<evidence type="ECO:0000256" key="5">
    <source>
        <dbReference type="ARBA" id="ARBA00023242"/>
    </source>
</evidence>
<dbReference type="GO" id="GO:0008270">
    <property type="term" value="F:zinc ion binding"/>
    <property type="evidence" value="ECO:0007669"/>
    <property type="project" value="UniProtKB-KW"/>
</dbReference>
<reference evidence="9" key="1">
    <citation type="submission" date="2021-03" db="EMBL/GenBank/DDBJ databases">
        <authorList>
            <person name="Bekaert M."/>
        </authorList>
    </citation>
    <scope>NUCLEOTIDE SEQUENCE</scope>
</reference>
<dbReference type="InterPro" id="IPR019787">
    <property type="entry name" value="Znf_PHD-finger"/>
</dbReference>
<dbReference type="PROSITE" id="PS50016">
    <property type="entry name" value="ZF_PHD_2"/>
    <property type="match status" value="1"/>
</dbReference>
<keyword evidence="10" id="KW-1185">Reference proteome</keyword>
<feature type="compositionally biased region" description="Low complexity" evidence="7">
    <location>
        <begin position="414"/>
        <end position="460"/>
    </location>
</feature>
<dbReference type="InterPro" id="IPR011011">
    <property type="entry name" value="Znf_FYVE_PHD"/>
</dbReference>
<dbReference type="InterPro" id="IPR037869">
    <property type="entry name" value="Spp1/CFP1"/>
</dbReference>
<dbReference type="GO" id="GO:0048188">
    <property type="term" value="C:Set1C/COMPASS complex"/>
    <property type="evidence" value="ECO:0007669"/>
    <property type="project" value="InterPro"/>
</dbReference>
<dbReference type="GO" id="GO:0045893">
    <property type="term" value="P:positive regulation of DNA-templated transcription"/>
    <property type="evidence" value="ECO:0007669"/>
    <property type="project" value="TreeGrafter"/>
</dbReference>
<dbReference type="SMART" id="SM00249">
    <property type="entry name" value="PHD"/>
    <property type="match status" value="1"/>
</dbReference>
<dbReference type="Proteomes" id="UP000683360">
    <property type="component" value="Unassembled WGS sequence"/>
</dbReference>
<dbReference type="EMBL" id="CAJPWZ010002151">
    <property type="protein sequence ID" value="CAG2231667.1"/>
    <property type="molecule type" value="Genomic_DNA"/>
</dbReference>
<keyword evidence="3 6" id="KW-0863">Zinc-finger</keyword>
<dbReference type="AlphaFoldDB" id="A0A8S3TJ80"/>
<dbReference type="PANTHER" id="PTHR46174">
    <property type="entry name" value="CXXC-TYPE ZINC FINGER PROTEIN 1"/>
    <property type="match status" value="1"/>
</dbReference>